<dbReference type="PANTHER" id="PTHR24159:SF5">
    <property type="entry name" value="ANK_REP_REGION DOMAIN-CONTAINING PROTEIN"/>
    <property type="match status" value="1"/>
</dbReference>
<evidence type="ECO:0008006" key="3">
    <source>
        <dbReference type="Google" id="ProtNLM"/>
    </source>
</evidence>
<gene>
    <name evidence="1" type="ORF">TRFO_24397</name>
</gene>
<dbReference type="PANTHER" id="PTHR24159">
    <property type="match status" value="1"/>
</dbReference>
<keyword evidence="2" id="KW-1185">Reference proteome</keyword>
<proteinExistence type="predicted"/>
<dbReference type="VEuPathDB" id="TrichDB:TRFO_24397"/>
<accession>A0A1J4K8X1</accession>
<evidence type="ECO:0000313" key="2">
    <source>
        <dbReference type="Proteomes" id="UP000179807"/>
    </source>
</evidence>
<protein>
    <recommendedName>
        <fullName evidence="3">DUF3447 domain-containing protein</fullName>
    </recommendedName>
</protein>
<dbReference type="GeneID" id="94838430"/>
<dbReference type="Gene3D" id="1.25.40.20">
    <property type="entry name" value="Ankyrin repeat-containing domain"/>
    <property type="match status" value="1"/>
</dbReference>
<name>A0A1J4K8X1_9EUKA</name>
<sequence>MHSFARQRMEKLKVIVNDHIFIILKDKAISSSLKIRNFIQNNQESNTFSIVIPQIDVNAQENLVIEILEVKEIFITFANIDIIEIILKEFEINYLQSRIEEYKKIKEIALNNYQSDYWIQLLENLELSVLNHLEIDNNNTILSAFQKIKENQFIDLLYNILALGYENNNIILMNIILQLNKKSSNFLEHFKNFVIERFLKEVYTPKSIYINYVGYLIYLLLEDEIIDKDMIINHWKFYKLFARFPKMLSNYFDKRYIEYSKFQPKDSDHKYFCSKESSMPEVFDFIRRDNVLEFQTFLQTNNIDINRKYSKSYYERHHLLNEYKYRLEPGKPYSQNEQLDKVSFLQYSAFYGSLFCFKYLLINNAEIENENLGIFAISGNNYEIIHLCDQNECSFHNSLPMAIQYHYHSLAEWLIENQKDIITENTLSLCIRHHNYITLKYLLSKGIEFNKMLIYSVLYNNYHLTKYTLSFLSHYINQKYEVNEAHFLLKGLIKSFSLRFPINL</sequence>
<dbReference type="EMBL" id="MLAK01000698">
    <property type="protein sequence ID" value="OHT07386.1"/>
    <property type="molecule type" value="Genomic_DNA"/>
</dbReference>
<dbReference type="AlphaFoldDB" id="A0A1J4K8X1"/>
<dbReference type="RefSeq" id="XP_068360522.1">
    <property type="nucleotide sequence ID" value="XM_068503726.1"/>
</dbReference>
<organism evidence="1 2">
    <name type="scientific">Tritrichomonas foetus</name>
    <dbReference type="NCBI Taxonomy" id="1144522"/>
    <lineage>
        <taxon>Eukaryota</taxon>
        <taxon>Metamonada</taxon>
        <taxon>Parabasalia</taxon>
        <taxon>Tritrichomonadida</taxon>
        <taxon>Tritrichomonadidae</taxon>
        <taxon>Tritrichomonas</taxon>
    </lineage>
</organism>
<dbReference type="SUPFAM" id="SSF48403">
    <property type="entry name" value="Ankyrin repeat"/>
    <property type="match status" value="1"/>
</dbReference>
<reference evidence="1" key="1">
    <citation type="submission" date="2016-10" db="EMBL/GenBank/DDBJ databases">
        <authorList>
            <person name="Benchimol M."/>
            <person name="Almeida L.G."/>
            <person name="Vasconcelos A.T."/>
            <person name="Perreira-Neves A."/>
            <person name="Rosa I.A."/>
            <person name="Tasca T."/>
            <person name="Bogo M.R."/>
            <person name="de Souza W."/>
        </authorList>
    </citation>
    <scope>NUCLEOTIDE SEQUENCE [LARGE SCALE GENOMIC DNA]</scope>
    <source>
        <strain evidence="1">K</strain>
    </source>
</reference>
<comment type="caution">
    <text evidence="1">The sequence shown here is derived from an EMBL/GenBank/DDBJ whole genome shotgun (WGS) entry which is preliminary data.</text>
</comment>
<dbReference type="InterPro" id="IPR036770">
    <property type="entry name" value="Ankyrin_rpt-contain_sf"/>
</dbReference>
<dbReference type="Proteomes" id="UP000179807">
    <property type="component" value="Unassembled WGS sequence"/>
</dbReference>
<evidence type="ECO:0000313" key="1">
    <source>
        <dbReference type="EMBL" id="OHT07386.1"/>
    </source>
</evidence>